<dbReference type="PANTHER" id="PTHR13604">
    <property type="entry name" value="DC12-RELATED"/>
    <property type="match status" value="1"/>
</dbReference>
<keyword evidence="3" id="KW-0227">DNA damage</keyword>
<evidence type="ECO:0000256" key="2">
    <source>
        <dbReference type="ARBA" id="ARBA00022670"/>
    </source>
</evidence>
<comment type="similarity">
    <text evidence="1 8">Belongs to the SOS response-associated peptidase family.</text>
</comment>
<reference evidence="9 10" key="1">
    <citation type="submission" date="2021-01" db="EMBL/GenBank/DDBJ databases">
        <title>Genomic Encyclopedia of Type Strains, Phase IV (KMG-IV): sequencing the most valuable type-strain genomes for metagenomic binning, comparative biology and taxonomic classification.</title>
        <authorList>
            <person name="Goeker M."/>
        </authorList>
    </citation>
    <scope>NUCLEOTIDE SEQUENCE [LARGE SCALE GENOMIC DNA]</scope>
    <source>
        <strain evidence="9 10">DSM 25540</strain>
    </source>
</reference>
<evidence type="ECO:0000256" key="8">
    <source>
        <dbReference type="RuleBase" id="RU364100"/>
    </source>
</evidence>
<dbReference type="SUPFAM" id="SSF143081">
    <property type="entry name" value="BB1717-like"/>
    <property type="match status" value="1"/>
</dbReference>
<dbReference type="InterPro" id="IPR003738">
    <property type="entry name" value="SRAP"/>
</dbReference>
<dbReference type="Gene3D" id="3.90.1680.10">
    <property type="entry name" value="SOS response associated peptidase-like"/>
    <property type="match status" value="1"/>
</dbReference>
<dbReference type="EMBL" id="JAFBEC010000002">
    <property type="protein sequence ID" value="MBM7631737.1"/>
    <property type="molecule type" value="Genomic_DNA"/>
</dbReference>
<dbReference type="Pfam" id="PF02586">
    <property type="entry name" value="SRAP"/>
    <property type="match status" value="1"/>
</dbReference>
<keyword evidence="10" id="KW-1185">Reference proteome</keyword>
<dbReference type="Proteomes" id="UP000741863">
    <property type="component" value="Unassembled WGS sequence"/>
</dbReference>
<keyword evidence="7" id="KW-0456">Lyase</keyword>
<evidence type="ECO:0000256" key="6">
    <source>
        <dbReference type="ARBA" id="ARBA00023125"/>
    </source>
</evidence>
<evidence type="ECO:0000256" key="7">
    <source>
        <dbReference type="ARBA" id="ARBA00023239"/>
    </source>
</evidence>
<evidence type="ECO:0000256" key="3">
    <source>
        <dbReference type="ARBA" id="ARBA00022763"/>
    </source>
</evidence>
<evidence type="ECO:0000313" key="10">
    <source>
        <dbReference type="Proteomes" id="UP000741863"/>
    </source>
</evidence>
<gene>
    <name evidence="9" type="ORF">JOD17_000829</name>
</gene>
<evidence type="ECO:0000256" key="4">
    <source>
        <dbReference type="ARBA" id="ARBA00022801"/>
    </source>
</evidence>
<keyword evidence="2 8" id="KW-0645">Protease</keyword>
<comment type="caution">
    <text evidence="9">The sequence shown here is derived from an EMBL/GenBank/DDBJ whole genome shotgun (WGS) entry which is preliminary data.</text>
</comment>
<dbReference type="PANTHER" id="PTHR13604:SF0">
    <property type="entry name" value="ABASIC SITE PROCESSING PROTEIN HMCES"/>
    <property type="match status" value="1"/>
</dbReference>
<organism evidence="9 10">
    <name type="scientific">Geomicrobium sediminis</name>
    <dbReference type="NCBI Taxonomy" id="1347788"/>
    <lineage>
        <taxon>Bacteria</taxon>
        <taxon>Bacillati</taxon>
        <taxon>Bacillota</taxon>
        <taxon>Bacilli</taxon>
        <taxon>Bacillales</taxon>
        <taxon>Geomicrobium</taxon>
    </lineage>
</organism>
<dbReference type="RefSeq" id="WP_204695815.1">
    <property type="nucleotide sequence ID" value="NZ_JAFBEC010000002.1"/>
</dbReference>
<dbReference type="EC" id="3.4.-.-" evidence="8"/>
<keyword evidence="6" id="KW-0238">DNA-binding</keyword>
<protein>
    <recommendedName>
        <fullName evidence="8">Abasic site processing protein</fullName>
        <ecNumber evidence="8">3.4.-.-</ecNumber>
    </recommendedName>
</protein>
<dbReference type="InterPro" id="IPR036590">
    <property type="entry name" value="SRAP-like"/>
</dbReference>
<name>A0ABS2P8U4_9BACL</name>
<evidence type="ECO:0000256" key="1">
    <source>
        <dbReference type="ARBA" id="ARBA00008136"/>
    </source>
</evidence>
<evidence type="ECO:0000313" key="9">
    <source>
        <dbReference type="EMBL" id="MBM7631737.1"/>
    </source>
</evidence>
<keyword evidence="5" id="KW-0190">Covalent protein-DNA linkage</keyword>
<keyword evidence="4 8" id="KW-0378">Hydrolase</keyword>
<accession>A0ABS2P8U4</accession>
<evidence type="ECO:0000256" key="5">
    <source>
        <dbReference type="ARBA" id="ARBA00023124"/>
    </source>
</evidence>
<sequence>MCGRFTFFEQLQSLQKHFNITITALDEYQESYNVAPTQQVVTVRNDGQQNRLGTLRWGFIPSWSKDPKIGYKMINARGETVHEKNSFRTAFKKRRCIIPASGFYEWKNIDGKKQPYHIQLKNGDPLAFAGLWETWSDKDETIHSCTIITTEANELMRDIHDRMPVILTPADYEAWLDPTMTDSEYLLSYLEPYPAGDMIAYEVSTDVNSPYNNHANLINSL</sequence>
<proteinExistence type="inferred from homology"/>